<dbReference type="Gene3D" id="3.40.50.300">
    <property type="entry name" value="P-loop containing nucleotide triphosphate hydrolases"/>
    <property type="match status" value="1"/>
</dbReference>
<name>A0A3B4BME3_9GOBI</name>
<evidence type="ECO:0008006" key="3">
    <source>
        <dbReference type="Google" id="ProtNLM"/>
    </source>
</evidence>
<sequence>MIWFDNFSLLIKGSTHFYHLYQGMYLPKFFHTLEALKRWEDFTFRRDDVIVATYPKSGNMFELVWSDSVCAR</sequence>
<dbReference type="Ensembl" id="ENSPMGT00000031560.1">
    <property type="protein sequence ID" value="ENSPMGP00000029650.1"/>
    <property type="gene ID" value="ENSPMGG00000023862.1"/>
</dbReference>
<dbReference type="Proteomes" id="UP000261520">
    <property type="component" value="Unplaced"/>
</dbReference>
<accession>A0A3B4BME3</accession>
<organism evidence="1 2">
    <name type="scientific">Periophthalmus magnuspinnatus</name>
    <dbReference type="NCBI Taxonomy" id="409849"/>
    <lineage>
        <taxon>Eukaryota</taxon>
        <taxon>Metazoa</taxon>
        <taxon>Chordata</taxon>
        <taxon>Craniata</taxon>
        <taxon>Vertebrata</taxon>
        <taxon>Euteleostomi</taxon>
        <taxon>Actinopterygii</taxon>
        <taxon>Neopterygii</taxon>
        <taxon>Teleostei</taxon>
        <taxon>Neoteleostei</taxon>
        <taxon>Acanthomorphata</taxon>
        <taxon>Gobiaria</taxon>
        <taxon>Gobiiformes</taxon>
        <taxon>Gobioidei</taxon>
        <taxon>Gobiidae</taxon>
        <taxon>Oxudercinae</taxon>
        <taxon>Periophthalmus</taxon>
    </lineage>
</organism>
<dbReference type="STRING" id="409849.ENSPMGP00000029650"/>
<dbReference type="AlphaFoldDB" id="A0A3B4BME3"/>
<dbReference type="SUPFAM" id="SSF52540">
    <property type="entry name" value="P-loop containing nucleoside triphosphate hydrolases"/>
    <property type="match status" value="1"/>
</dbReference>
<keyword evidence="2" id="KW-1185">Reference proteome</keyword>
<dbReference type="InterPro" id="IPR027417">
    <property type="entry name" value="P-loop_NTPase"/>
</dbReference>
<proteinExistence type="predicted"/>
<protein>
    <recommendedName>
        <fullName evidence="3">Sulfotransferase</fullName>
    </recommendedName>
</protein>
<reference evidence="1" key="1">
    <citation type="submission" date="2025-08" db="UniProtKB">
        <authorList>
            <consortium name="Ensembl"/>
        </authorList>
    </citation>
    <scope>IDENTIFICATION</scope>
</reference>
<evidence type="ECO:0000313" key="1">
    <source>
        <dbReference type="Ensembl" id="ENSPMGP00000029650.1"/>
    </source>
</evidence>
<evidence type="ECO:0000313" key="2">
    <source>
        <dbReference type="Proteomes" id="UP000261520"/>
    </source>
</evidence>
<reference evidence="1" key="2">
    <citation type="submission" date="2025-09" db="UniProtKB">
        <authorList>
            <consortium name="Ensembl"/>
        </authorList>
    </citation>
    <scope>IDENTIFICATION</scope>
</reference>